<dbReference type="EMBL" id="JASBWU010000008">
    <property type="protein sequence ID" value="KAJ9119761.1"/>
    <property type="molecule type" value="Genomic_DNA"/>
</dbReference>
<evidence type="ECO:0000313" key="1">
    <source>
        <dbReference type="EMBL" id="KAJ9119761.1"/>
    </source>
</evidence>
<organism evidence="1 2">
    <name type="scientific">Naganishia vaughanmartiniae</name>
    <dbReference type="NCBI Taxonomy" id="1424756"/>
    <lineage>
        <taxon>Eukaryota</taxon>
        <taxon>Fungi</taxon>
        <taxon>Dikarya</taxon>
        <taxon>Basidiomycota</taxon>
        <taxon>Agaricomycotina</taxon>
        <taxon>Tremellomycetes</taxon>
        <taxon>Filobasidiales</taxon>
        <taxon>Filobasidiaceae</taxon>
        <taxon>Naganishia</taxon>
    </lineage>
</organism>
<reference evidence="1" key="1">
    <citation type="submission" date="2023-04" db="EMBL/GenBank/DDBJ databases">
        <title>Draft Genome sequencing of Naganishia species isolated from polar environments using Oxford Nanopore Technology.</title>
        <authorList>
            <person name="Leo P."/>
            <person name="Venkateswaran K."/>
        </authorList>
    </citation>
    <scope>NUCLEOTIDE SEQUENCE</scope>
    <source>
        <strain evidence="1">MNA-CCFEE 5425</strain>
    </source>
</reference>
<keyword evidence="2" id="KW-1185">Reference proteome</keyword>
<name>A0ACC2X8K4_9TREE</name>
<proteinExistence type="predicted"/>
<comment type="caution">
    <text evidence="1">The sequence shown here is derived from an EMBL/GenBank/DDBJ whole genome shotgun (WGS) entry which is preliminary data.</text>
</comment>
<dbReference type="Proteomes" id="UP001243375">
    <property type="component" value="Unassembled WGS sequence"/>
</dbReference>
<protein>
    <submittedName>
        <fullName evidence="1">Uncharacterized protein</fullName>
    </submittedName>
</protein>
<accession>A0ACC2X8K4</accession>
<evidence type="ECO:0000313" key="2">
    <source>
        <dbReference type="Proteomes" id="UP001243375"/>
    </source>
</evidence>
<gene>
    <name evidence="1" type="ORF">QFC22_003471</name>
</gene>
<sequence length="403" mass="44119">MTESNTQQQQQQLPPPPEAFPLTEYSQIQSQLPSEAVQPSTNPSPSNPFTNNPFGDSNAVSARGSLSASVSVPPPNLFSDIANALQRSIRQVDEQSLRDDAESLAPPPEYQEHQYQETFVPTGIGLEAGLPSYDAAESRDLGAEKDEVETDIEQDARLQGRTLQSTATGTDEKSDLKKAEQHQRTLHHPHIDESLPTHPREMEEKKHIELLAITEAISRAYASSPQLEAQRYKTPPSRQESAFSSSVGAASDLRGSGEASGSLSLSDTASLLAHSGRKAGAGKGKERASGSSLGSEVVMVGGRKMTKEDEAELKKIWDQIERAHGYRTFNLPYSFCVYRVEKADQCTCLLSGLGEQSHVVNPASETERQGRQVSRFTMPSSCLNIRLMLSCLYIILVERRLLP</sequence>